<proteinExistence type="predicted"/>
<evidence type="ECO:0000313" key="2">
    <source>
        <dbReference type="Proteomes" id="UP000215914"/>
    </source>
</evidence>
<keyword evidence="2" id="KW-1185">Reference proteome</keyword>
<protein>
    <submittedName>
        <fullName evidence="1">Uncharacterized protein</fullName>
    </submittedName>
</protein>
<dbReference type="EMBL" id="CM007905">
    <property type="protein sequence ID" value="OTF90418.1"/>
    <property type="molecule type" value="Genomic_DNA"/>
</dbReference>
<dbReference type="PANTHER" id="PTHR35752">
    <property type="entry name" value="G-PROTEIN COUPLED RECEPTOR"/>
    <property type="match status" value="1"/>
</dbReference>
<gene>
    <name evidence="1" type="ORF">HannXRQ_Chr16g0499431</name>
</gene>
<dbReference type="InParanoid" id="A0A251RVL0"/>
<accession>A0A251RVL0</accession>
<dbReference type="PANTHER" id="PTHR35752:SF1">
    <property type="entry name" value="G-PROTEIN COUPLED RECEPTOR"/>
    <property type="match status" value="1"/>
</dbReference>
<dbReference type="Proteomes" id="UP000215914">
    <property type="component" value="Chromosome 16"/>
</dbReference>
<dbReference type="AlphaFoldDB" id="A0A251RVL0"/>
<name>A0A251RVL0_HELAN</name>
<sequence>MQSNWNGHLFEYDGGVMSLILMVVSTDCAIRFCKDVETRSQSGYVCFGKFEGFNYFVAGSERYNFVQFYNGDLQHCETSHDKRGRTAQKPGSCVFEGFTVGYHPRSWEIVYNGMTQYGDEKAYKDYRSCPLSMLNIWTDIFYNPYIINIIITFHVFFSRKSLPLFIAALIRTRVVFLLRPVWGLLCLAPRHQGVHRQLRLQRQTARDDPYEVQLTIPVEGYDPIQFSLTKMCESKQNEAGTSSKGWALFGIFSCM</sequence>
<evidence type="ECO:0000313" key="1">
    <source>
        <dbReference type="EMBL" id="OTF90418.1"/>
    </source>
</evidence>
<organism evidence="1 2">
    <name type="scientific">Helianthus annuus</name>
    <name type="common">Common sunflower</name>
    <dbReference type="NCBI Taxonomy" id="4232"/>
    <lineage>
        <taxon>Eukaryota</taxon>
        <taxon>Viridiplantae</taxon>
        <taxon>Streptophyta</taxon>
        <taxon>Embryophyta</taxon>
        <taxon>Tracheophyta</taxon>
        <taxon>Spermatophyta</taxon>
        <taxon>Magnoliopsida</taxon>
        <taxon>eudicotyledons</taxon>
        <taxon>Gunneridae</taxon>
        <taxon>Pentapetalae</taxon>
        <taxon>asterids</taxon>
        <taxon>campanulids</taxon>
        <taxon>Asterales</taxon>
        <taxon>Asteraceae</taxon>
        <taxon>Asteroideae</taxon>
        <taxon>Heliantheae alliance</taxon>
        <taxon>Heliantheae</taxon>
        <taxon>Helianthus</taxon>
    </lineage>
</organism>
<reference evidence="2" key="1">
    <citation type="journal article" date="2017" name="Nature">
        <title>The sunflower genome provides insights into oil metabolism, flowering and Asterid evolution.</title>
        <authorList>
            <person name="Badouin H."/>
            <person name="Gouzy J."/>
            <person name="Grassa C.J."/>
            <person name="Murat F."/>
            <person name="Staton S.E."/>
            <person name="Cottret L."/>
            <person name="Lelandais-Briere C."/>
            <person name="Owens G.L."/>
            <person name="Carrere S."/>
            <person name="Mayjonade B."/>
            <person name="Legrand L."/>
            <person name="Gill N."/>
            <person name="Kane N.C."/>
            <person name="Bowers J.E."/>
            <person name="Hubner S."/>
            <person name="Bellec A."/>
            <person name="Berard A."/>
            <person name="Berges H."/>
            <person name="Blanchet N."/>
            <person name="Boniface M.C."/>
            <person name="Brunel D."/>
            <person name="Catrice O."/>
            <person name="Chaidir N."/>
            <person name="Claudel C."/>
            <person name="Donnadieu C."/>
            <person name="Faraut T."/>
            <person name="Fievet G."/>
            <person name="Helmstetter N."/>
            <person name="King M."/>
            <person name="Knapp S.J."/>
            <person name="Lai Z."/>
            <person name="Le Paslier M.C."/>
            <person name="Lippi Y."/>
            <person name="Lorenzon L."/>
            <person name="Mandel J.R."/>
            <person name="Marage G."/>
            <person name="Marchand G."/>
            <person name="Marquand E."/>
            <person name="Bret-Mestries E."/>
            <person name="Morien E."/>
            <person name="Nambeesan S."/>
            <person name="Nguyen T."/>
            <person name="Pegot-Espagnet P."/>
            <person name="Pouilly N."/>
            <person name="Raftis F."/>
            <person name="Sallet E."/>
            <person name="Schiex T."/>
            <person name="Thomas J."/>
            <person name="Vandecasteele C."/>
            <person name="Vares D."/>
            <person name="Vear F."/>
            <person name="Vautrin S."/>
            <person name="Crespi M."/>
            <person name="Mangin B."/>
            <person name="Burke J.M."/>
            <person name="Salse J."/>
            <person name="Munos S."/>
            <person name="Vincourt P."/>
            <person name="Rieseberg L.H."/>
            <person name="Langlade N.B."/>
        </authorList>
    </citation>
    <scope>NUCLEOTIDE SEQUENCE [LARGE SCALE GENOMIC DNA]</scope>
    <source>
        <strain evidence="2">cv. SF193</strain>
    </source>
</reference>